<dbReference type="EMBL" id="FNVA01000001">
    <property type="protein sequence ID" value="SEF43922.1"/>
    <property type="molecule type" value="Genomic_DNA"/>
</dbReference>
<reference evidence="3 4" key="1">
    <citation type="submission" date="2016-10" db="EMBL/GenBank/DDBJ databases">
        <authorList>
            <person name="de Groot N.N."/>
        </authorList>
    </citation>
    <scope>NUCLEOTIDE SEQUENCE [LARGE SCALE GENOMIC DNA]</scope>
    <source>
        <strain evidence="3 4">DSM 22489</strain>
    </source>
</reference>
<dbReference type="InterPro" id="IPR014729">
    <property type="entry name" value="Rossmann-like_a/b/a_fold"/>
</dbReference>
<evidence type="ECO:0000313" key="4">
    <source>
        <dbReference type="Proteomes" id="UP000236728"/>
    </source>
</evidence>
<evidence type="ECO:0000313" key="3">
    <source>
        <dbReference type="EMBL" id="SEF43922.1"/>
    </source>
</evidence>
<dbReference type="SUPFAM" id="SSF52402">
    <property type="entry name" value="Adenine nucleotide alpha hydrolases-like"/>
    <property type="match status" value="1"/>
</dbReference>
<gene>
    <name evidence="3" type="ORF">SAMN05421819_0024</name>
</gene>
<keyword evidence="4" id="KW-1185">Reference proteome</keyword>
<dbReference type="RefSeq" id="WP_103931022.1">
    <property type="nucleotide sequence ID" value="NZ_FNVA01000001.1"/>
</dbReference>
<dbReference type="InterPro" id="IPR006016">
    <property type="entry name" value="UspA"/>
</dbReference>
<evidence type="ECO:0000259" key="2">
    <source>
        <dbReference type="Pfam" id="PF00582"/>
    </source>
</evidence>
<dbReference type="CDD" id="cd00293">
    <property type="entry name" value="USP-like"/>
    <property type="match status" value="1"/>
</dbReference>
<dbReference type="Pfam" id="PF00582">
    <property type="entry name" value="Usp"/>
    <property type="match status" value="1"/>
</dbReference>
<dbReference type="Proteomes" id="UP000236728">
    <property type="component" value="Unassembled WGS sequence"/>
</dbReference>
<evidence type="ECO:0000256" key="1">
    <source>
        <dbReference type="ARBA" id="ARBA00008791"/>
    </source>
</evidence>
<protein>
    <submittedName>
        <fullName evidence="3">Nucleotide-binding universal stress protein, UspA family</fullName>
    </submittedName>
</protein>
<dbReference type="InterPro" id="IPR006015">
    <property type="entry name" value="Universal_stress_UspA"/>
</dbReference>
<dbReference type="Gene3D" id="3.40.50.620">
    <property type="entry name" value="HUPs"/>
    <property type="match status" value="1"/>
</dbReference>
<organism evidence="3 4">
    <name type="scientific">Bryocella elongata</name>
    <dbReference type="NCBI Taxonomy" id="863522"/>
    <lineage>
        <taxon>Bacteria</taxon>
        <taxon>Pseudomonadati</taxon>
        <taxon>Acidobacteriota</taxon>
        <taxon>Terriglobia</taxon>
        <taxon>Terriglobales</taxon>
        <taxon>Acidobacteriaceae</taxon>
        <taxon>Bryocella</taxon>
    </lineage>
</organism>
<dbReference type="AlphaFoldDB" id="A0A1H5RZY6"/>
<dbReference type="PRINTS" id="PR01438">
    <property type="entry name" value="UNVRSLSTRESS"/>
</dbReference>
<comment type="similarity">
    <text evidence="1">Belongs to the universal stress protein A family.</text>
</comment>
<feature type="domain" description="UspA" evidence="2">
    <location>
        <begin position="13"/>
        <end position="149"/>
    </location>
</feature>
<dbReference type="PANTHER" id="PTHR46268">
    <property type="entry name" value="STRESS RESPONSE PROTEIN NHAX"/>
    <property type="match status" value="1"/>
</dbReference>
<dbReference type="PANTHER" id="PTHR46268:SF6">
    <property type="entry name" value="UNIVERSAL STRESS PROTEIN UP12"/>
    <property type="match status" value="1"/>
</dbReference>
<dbReference type="OrthoDB" id="9788959at2"/>
<sequence>MPSTRKAAFSATKILLPLDFTATSETALEAATGLAKQFHAGIHLVHIVPQIPDFTGTDFFPATAVLVEQREVSEQKLRTIQERLARQGVATSFSIEMGNEVVGTLMRVLKEQEADMIVISTHGLSGWQPLILGSIAEHVIKQVDCTLLLLQSAHPVVPASEPTDGARIESFVPQSEQGNRITTGITASETPAQRHLNEVAGDLAEQGAQTEQRFDESHSQFTK</sequence>
<accession>A0A1H5RZY6</accession>
<name>A0A1H5RZY6_9BACT</name>
<proteinExistence type="inferred from homology"/>